<evidence type="ECO:0000259" key="12">
    <source>
        <dbReference type="Pfam" id="PF00432"/>
    </source>
</evidence>
<keyword evidence="6 11" id="KW-0479">Metal-binding</keyword>
<name>A0AAF0DSP5_9BASI</name>
<comment type="similarity">
    <text evidence="1 11">Belongs to the protein prenyltransferase subunit beta family.</text>
</comment>
<dbReference type="FunFam" id="1.50.10.20:FF:000012">
    <property type="entry name" value="Geranylgeranyl transferase type-2 subunit beta"/>
    <property type="match status" value="1"/>
</dbReference>
<dbReference type="InterPro" id="IPR001330">
    <property type="entry name" value="Prenyltrans"/>
</dbReference>
<evidence type="ECO:0000256" key="11">
    <source>
        <dbReference type="RuleBase" id="RU365076"/>
    </source>
</evidence>
<evidence type="ECO:0000256" key="9">
    <source>
        <dbReference type="ARBA" id="ARBA00047658"/>
    </source>
</evidence>
<dbReference type="EMBL" id="CP119952">
    <property type="protein sequence ID" value="WFC95480.1"/>
    <property type="molecule type" value="Genomic_DNA"/>
</dbReference>
<evidence type="ECO:0000256" key="6">
    <source>
        <dbReference type="ARBA" id="ARBA00022723"/>
    </source>
</evidence>
<dbReference type="InterPro" id="IPR026873">
    <property type="entry name" value="Ptb1"/>
</dbReference>
<dbReference type="CDD" id="cd02894">
    <property type="entry name" value="GGTase-II"/>
    <property type="match status" value="1"/>
</dbReference>
<evidence type="ECO:0000256" key="7">
    <source>
        <dbReference type="ARBA" id="ARBA00022737"/>
    </source>
</evidence>
<evidence type="ECO:0000256" key="2">
    <source>
        <dbReference type="ARBA" id="ARBA00011355"/>
    </source>
</evidence>
<evidence type="ECO:0000256" key="8">
    <source>
        <dbReference type="ARBA" id="ARBA00022833"/>
    </source>
</evidence>
<evidence type="ECO:0000313" key="13">
    <source>
        <dbReference type="EMBL" id="WFC95480.1"/>
    </source>
</evidence>
<proteinExistence type="inferred from homology"/>
<protein>
    <recommendedName>
        <fullName evidence="10 11">Geranylgeranyl transferase type-2 subunit beta</fullName>
        <ecNumber evidence="3 11">2.5.1.60</ecNumber>
    </recommendedName>
</protein>
<dbReference type="InterPro" id="IPR008930">
    <property type="entry name" value="Terpenoid_cyclase/PrenylTrfase"/>
</dbReference>
<dbReference type="GO" id="GO:0004663">
    <property type="term" value="F:Rab geranylgeranyltransferase activity"/>
    <property type="evidence" value="ECO:0007669"/>
    <property type="project" value="UniProtKB-UniRule"/>
</dbReference>
<feature type="domain" description="Prenyltransferase alpha-alpha toroid" evidence="12">
    <location>
        <begin position="3"/>
        <end position="311"/>
    </location>
</feature>
<keyword evidence="7" id="KW-0677">Repeat</keyword>
<dbReference type="PANTHER" id="PTHR11774:SF11">
    <property type="entry name" value="GERANYLGERANYL TRANSFERASE TYPE-2 SUBUNIT BETA"/>
    <property type="match status" value="1"/>
</dbReference>
<keyword evidence="14" id="KW-1185">Reference proteome</keyword>
<dbReference type="EC" id="2.5.1.60" evidence="3 11"/>
<comment type="cofactor">
    <cofactor evidence="11">
        <name>Zn(2+)</name>
        <dbReference type="ChEBI" id="CHEBI:29105"/>
    </cofactor>
    <text evidence="11">Binds 1 zinc ion per subunit.</text>
</comment>
<dbReference type="InterPro" id="IPR045089">
    <property type="entry name" value="PGGT1B-like"/>
</dbReference>
<comment type="function">
    <text evidence="11">Catalyzes the transfer of a geranylgeranyl moiety from geranylgeranyl diphosphate to both cysteines of proteins with the C-terminal sequence -XXCC, -XCXC and -CCXX.</text>
</comment>
<gene>
    <name evidence="13" type="primary">BET2</name>
    <name evidence="13" type="ORF">MBRA1_002128</name>
</gene>
<keyword evidence="4 11" id="KW-0637">Prenyltransferase</keyword>
<dbReference type="PANTHER" id="PTHR11774">
    <property type="entry name" value="GERANYLGERANYL TRANSFERASE TYPE BETA SUBUNIT"/>
    <property type="match status" value="1"/>
</dbReference>
<dbReference type="Pfam" id="PF00432">
    <property type="entry name" value="Prenyltrans"/>
    <property type="match status" value="1"/>
</dbReference>
<keyword evidence="8 11" id="KW-0862">Zinc</keyword>
<evidence type="ECO:0000256" key="1">
    <source>
        <dbReference type="ARBA" id="ARBA00010497"/>
    </source>
</evidence>
<keyword evidence="5 11" id="KW-0808">Transferase</keyword>
<dbReference type="Gene3D" id="1.50.10.20">
    <property type="match status" value="1"/>
</dbReference>
<evidence type="ECO:0000256" key="4">
    <source>
        <dbReference type="ARBA" id="ARBA00022602"/>
    </source>
</evidence>
<dbReference type="SUPFAM" id="SSF48239">
    <property type="entry name" value="Terpenoid cyclases/Protein prenyltransferases"/>
    <property type="match status" value="1"/>
</dbReference>
<reference evidence="13" key="1">
    <citation type="submission" date="2023-03" db="EMBL/GenBank/DDBJ databases">
        <title>Mating type loci evolution in Malassezia.</title>
        <authorList>
            <person name="Coelho M.A."/>
        </authorList>
    </citation>
    <scope>NUCLEOTIDE SEQUENCE</scope>
    <source>
        <strain evidence="13">CBS 14135</strain>
    </source>
</reference>
<evidence type="ECO:0000256" key="10">
    <source>
        <dbReference type="ARBA" id="ARBA00069127"/>
    </source>
</evidence>
<sequence length="333" mass="36738">MALRVAEHVRFVKKLEQKRDASVAYHMTAHLRMNGVYWGLCALELMHAGEVLDRDELIEFVLSCYDEQQGGFGAYPQHDAHILSTLSAIQVLALKDALHVLEERRERIIECMYDDTHAVVLSLQLPEGAFQGDQWGETDTRFLYCGVSALAHLGALDRLDTERTTAWVLRCANYDGGFGSTEGAESHAAQVFTCVGALSILRTLDRIDTERLAHWLAERQLPCGGLNGRPQKLEDVCYSWWVLSSLSLLGKLHYIDGPKLAAFILSAQDIDGGIADRPGNVADVFHTLFGVAGLSLLGYAGLAPVDPTYCMPIAVTQRLGMQRPCQTLAQPLV</sequence>
<evidence type="ECO:0000256" key="3">
    <source>
        <dbReference type="ARBA" id="ARBA00012656"/>
    </source>
</evidence>
<comment type="subunit">
    <text evidence="2">Heterodimer of an alpha and a beta subunit.</text>
</comment>
<dbReference type="GO" id="GO:0072657">
    <property type="term" value="P:protein localization to membrane"/>
    <property type="evidence" value="ECO:0007669"/>
    <property type="project" value="UniProtKB-ARBA"/>
</dbReference>
<dbReference type="GO" id="GO:0046872">
    <property type="term" value="F:metal ion binding"/>
    <property type="evidence" value="ECO:0007669"/>
    <property type="project" value="UniProtKB-KW"/>
</dbReference>
<comment type="catalytic activity">
    <reaction evidence="9 11">
        <text>geranylgeranyl diphosphate + L-cysteinyl-[protein] = S-geranylgeranyl-L-cysteinyl-[protein] + diphosphate</text>
        <dbReference type="Rhea" id="RHEA:21240"/>
        <dbReference type="Rhea" id="RHEA-COMP:10131"/>
        <dbReference type="Rhea" id="RHEA-COMP:11537"/>
        <dbReference type="ChEBI" id="CHEBI:29950"/>
        <dbReference type="ChEBI" id="CHEBI:33019"/>
        <dbReference type="ChEBI" id="CHEBI:57533"/>
        <dbReference type="ChEBI" id="CHEBI:86021"/>
        <dbReference type="EC" id="2.5.1.60"/>
    </reaction>
</comment>
<evidence type="ECO:0000256" key="5">
    <source>
        <dbReference type="ARBA" id="ARBA00022679"/>
    </source>
</evidence>
<dbReference type="Proteomes" id="UP001216638">
    <property type="component" value="Chromosome 2"/>
</dbReference>
<evidence type="ECO:0000313" key="14">
    <source>
        <dbReference type="Proteomes" id="UP001216638"/>
    </source>
</evidence>
<accession>A0AAF0DSP5</accession>
<dbReference type="AlphaFoldDB" id="A0AAF0DSP5"/>
<organism evidence="13 14">
    <name type="scientific">Malassezia brasiliensis</name>
    <dbReference type="NCBI Taxonomy" id="1821822"/>
    <lineage>
        <taxon>Eukaryota</taxon>
        <taxon>Fungi</taxon>
        <taxon>Dikarya</taxon>
        <taxon>Basidiomycota</taxon>
        <taxon>Ustilaginomycotina</taxon>
        <taxon>Malasseziomycetes</taxon>
        <taxon>Malasseziales</taxon>
        <taxon>Malasseziaceae</taxon>
        <taxon>Malassezia</taxon>
    </lineage>
</organism>
<dbReference type="GO" id="GO:0005968">
    <property type="term" value="C:Rab-protein geranylgeranyltransferase complex"/>
    <property type="evidence" value="ECO:0007669"/>
    <property type="project" value="UniProtKB-UniRule"/>
</dbReference>